<reference evidence="2 3" key="1">
    <citation type="submission" date="2024-06" db="EMBL/GenBank/DDBJ databases">
        <title>Sorghum-associated microbial communities from plants grown in Nebraska, USA.</title>
        <authorList>
            <person name="Schachtman D."/>
        </authorList>
    </citation>
    <scope>NUCLEOTIDE SEQUENCE [LARGE SCALE GENOMIC DNA]</scope>
    <source>
        <strain evidence="2 3">1073</strain>
    </source>
</reference>
<accession>A0ABV2JZD4</accession>
<sequence>MNPYLILGLAALIIIAAALVGLTLAYRRRADRRALALHQLLELADRVEGDLKTCRAGLQQAHAVMSLNPDLPASSEQEARHAIDAGLRSLLQQRIWIRDAAPAASQEELDKAVASMNDTRDRLRPLLAALDRAQHDLDSAMREHLRREHDA</sequence>
<keyword evidence="1" id="KW-0812">Transmembrane</keyword>
<protein>
    <recommendedName>
        <fullName evidence="4">DUF2489 domain-containing protein</fullName>
    </recommendedName>
</protein>
<gene>
    <name evidence="2" type="ORF">ABIC75_003912</name>
</gene>
<feature type="transmembrane region" description="Helical" evidence="1">
    <location>
        <begin position="6"/>
        <end position="26"/>
    </location>
</feature>
<proteinExistence type="predicted"/>
<keyword evidence="3" id="KW-1185">Reference proteome</keyword>
<evidence type="ECO:0008006" key="4">
    <source>
        <dbReference type="Google" id="ProtNLM"/>
    </source>
</evidence>
<keyword evidence="1" id="KW-1133">Transmembrane helix</keyword>
<dbReference type="Proteomes" id="UP001549184">
    <property type="component" value="Unassembled WGS sequence"/>
</dbReference>
<dbReference type="EMBL" id="JBEPMU010000006">
    <property type="protein sequence ID" value="MET3654174.1"/>
    <property type="molecule type" value="Genomic_DNA"/>
</dbReference>
<keyword evidence="1" id="KW-0472">Membrane</keyword>
<evidence type="ECO:0000256" key="1">
    <source>
        <dbReference type="SAM" id="Phobius"/>
    </source>
</evidence>
<organism evidence="2 3">
    <name type="scientific">Dyella japonica</name>
    <dbReference type="NCBI Taxonomy" id="231455"/>
    <lineage>
        <taxon>Bacteria</taxon>
        <taxon>Pseudomonadati</taxon>
        <taxon>Pseudomonadota</taxon>
        <taxon>Gammaproteobacteria</taxon>
        <taxon>Lysobacterales</taxon>
        <taxon>Rhodanobacteraceae</taxon>
        <taxon>Dyella</taxon>
    </lineage>
</organism>
<comment type="caution">
    <text evidence="2">The sequence shown here is derived from an EMBL/GenBank/DDBJ whole genome shotgun (WGS) entry which is preliminary data.</text>
</comment>
<evidence type="ECO:0000313" key="2">
    <source>
        <dbReference type="EMBL" id="MET3654174.1"/>
    </source>
</evidence>
<name>A0ABV2JZD4_9GAMM</name>
<evidence type="ECO:0000313" key="3">
    <source>
        <dbReference type="Proteomes" id="UP001549184"/>
    </source>
</evidence>
<dbReference type="RefSeq" id="WP_354015543.1">
    <property type="nucleotide sequence ID" value="NZ_JBEPMU010000006.1"/>
</dbReference>